<dbReference type="Proteomes" id="UP001465976">
    <property type="component" value="Unassembled WGS sequence"/>
</dbReference>
<gene>
    <name evidence="2" type="ORF">V5O48_005300</name>
</gene>
<proteinExistence type="predicted"/>
<sequence>MQGSSRGRIDSTVEEDRQLGEGSGDGEHRLGVTDAVGMQGEWVLLKQWGDLVAGAFEDLYLLNFQRVCDEWYDSPVFQRRFPELMDLSSRMQDEFVRLQFCMDYISSNLRPVTSLTNEHLGQLLKVYWSAMIEEEKDPNLGKEYVS</sequence>
<evidence type="ECO:0000256" key="1">
    <source>
        <dbReference type="SAM" id="MobiDB-lite"/>
    </source>
</evidence>
<keyword evidence="3" id="KW-1185">Reference proteome</keyword>
<feature type="compositionally biased region" description="Basic and acidic residues" evidence="1">
    <location>
        <begin position="7"/>
        <end position="30"/>
    </location>
</feature>
<accession>A0ABR3FMM4</accession>
<feature type="region of interest" description="Disordered" evidence="1">
    <location>
        <begin position="1"/>
        <end position="30"/>
    </location>
</feature>
<evidence type="ECO:0000313" key="2">
    <source>
        <dbReference type="EMBL" id="KAL0576673.1"/>
    </source>
</evidence>
<organism evidence="2 3">
    <name type="scientific">Marasmius crinis-equi</name>
    <dbReference type="NCBI Taxonomy" id="585013"/>
    <lineage>
        <taxon>Eukaryota</taxon>
        <taxon>Fungi</taxon>
        <taxon>Dikarya</taxon>
        <taxon>Basidiomycota</taxon>
        <taxon>Agaricomycotina</taxon>
        <taxon>Agaricomycetes</taxon>
        <taxon>Agaricomycetidae</taxon>
        <taxon>Agaricales</taxon>
        <taxon>Marasmiineae</taxon>
        <taxon>Marasmiaceae</taxon>
        <taxon>Marasmius</taxon>
    </lineage>
</organism>
<evidence type="ECO:0000313" key="3">
    <source>
        <dbReference type="Proteomes" id="UP001465976"/>
    </source>
</evidence>
<name>A0ABR3FMM4_9AGAR</name>
<comment type="caution">
    <text evidence="2">The sequence shown here is derived from an EMBL/GenBank/DDBJ whole genome shotgun (WGS) entry which is preliminary data.</text>
</comment>
<dbReference type="EMBL" id="JBAHYK010000208">
    <property type="protein sequence ID" value="KAL0576673.1"/>
    <property type="molecule type" value="Genomic_DNA"/>
</dbReference>
<protein>
    <submittedName>
        <fullName evidence="2">Uncharacterized protein</fullName>
    </submittedName>
</protein>
<reference evidence="2 3" key="1">
    <citation type="submission" date="2024-02" db="EMBL/GenBank/DDBJ databases">
        <title>A draft genome for the cacao thread blight pathogen Marasmius crinis-equi.</title>
        <authorList>
            <person name="Cohen S.P."/>
            <person name="Baruah I.K."/>
            <person name="Amoako-Attah I."/>
            <person name="Bukari Y."/>
            <person name="Meinhardt L.W."/>
            <person name="Bailey B.A."/>
        </authorList>
    </citation>
    <scope>NUCLEOTIDE SEQUENCE [LARGE SCALE GENOMIC DNA]</scope>
    <source>
        <strain evidence="2 3">GH-76</strain>
    </source>
</reference>